<dbReference type="EMBL" id="CAJPWZ010000469">
    <property type="protein sequence ID" value="CAG2194042.1"/>
    <property type="molecule type" value="Genomic_DNA"/>
</dbReference>
<proteinExistence type="predicted"/>
<accession>A0A8S3QFL7</accession>
<evidence type="ECO:0000313" key="1">
    <source>
        <dbReference type="EMBL" id="CAG2194042.1"/>
    </source>
</evidence>
<dbReference type="Proteomes" id="UP000683360">
    <property type="component" value="Unassembled WGS sequence"/>
</dbReference>
<comment type="caution">
    <text evidence="1">The sequence shown here is derived from an EMBL/GenBank/DDBJ whole genome shotgun (WGS) entry which is preliminary data.</text>
</comment>
<dbReference type="AlphaFoldDB" id="A0A8S3QFL7"/>
<protein>
    <submittedName>
        <fullName evidence="1">Uncharacterized protein</fullName>
    </submittedName>
</protein>
<name>A0A8S3QFL7_MYTED</name>
<sequence length="346" mass="39852">MGDHLLIVPESSLQQPTRPIRQQLTSKASFDNLVSHWDLTNLERLGIFYAVQPVDINTLLDKSLSYNSQISHLSPNLKTFITILERFLNFNVSLPSDYSEGERREDRQARWTNEMEALARCKIEADKVYKYEEVIDNETETDNDLLCLFDSIMASVREFYVDLKQFMVDSKLNRCTEGSYRELCRAFLKTCGLGTSLVDNYQAETVLVIGEIKQWKRNWKLLHSMDFRSHHLQPCNVLGPHGGQLLLETNSTCFRIGVDSEQQPSRLVYGAIVIGTQVVFTALEISEQHLTEIENVKTYKGRIENENSIGNSTISYTRPYDYLKASERSLIYESLLRFTCYQKGLT</sequence>
<dbReference type="OrthoDB" id="6064567at2759"/>
<gene>
    <name evidence="1" type="ORF">MEDL_9125</name>
</gene>
<keyword evidence="2" id="KW-1185">Reference proteome</keyword>
<reference evidence="1" key="1">
    <citation type="submission" date="2021-03" db="EMBL/GenBank/DDBJ databases">
        <authorList>
            <person name="Bekaert M."/>
        </authorList>
    </citation>
    <scope>NUCLEOTIDE SEQUENCE</scope>
</reference>
<organism evidence="1 2">
    <name type="scientific">Mytilus edulis</name>
    <name type="common">Blue mussel</name>
    <dbReference type="NCBI Taxonomy" id="6550"/>
    <lineage>
        <taxon>Eukaryota</taxon>
        <taxon>Metazoa</taxon>
        <taxon>Spiralia</taxon>
        <taxon>Lophotrochozoa</taxon>
        <taxon>Mollusca</taxon>
        <taxon>Bivalvia</taxon>
        <taxon>Autobranchia</taxon>
        <taxon>Pteriomorphia</taxon>
        <taxon>Mytilida</taxon>
        <taxon>Mytiloidea</taxon>
        <taxon>Mytilidae</taxon>
        <taxon>Mytilinae</taxon>
        <taxon>Mytilus</taxon>
    </lineage>
</organism>
<evidence type="ECO:0000313" key="2">
    <source>
        <dbReference type="Proteomes" id="UP000683360"/>
    </source>
</evidence>